<dbReference type="Gene3D" id="1.25.40.20">
    <property type="entry name" value="Ankyrin repeat-containing domain"/>
    <property type="match status" value="1"/>
</dbReference>
<evidence type="ECO:0000256" key="8">
    <source>
        <dbReference type="ARBA" id="ARBA00023273"/>
    </source>
</evidence>
<accession>A0AA36GV48</accession>
<dbReference type="PROSITE" id="PS50088">
    <property type="entry name" value="ANK_REPEAT"/>
    <property type="match status" value="2"/>
</dbReference>
<dbReference type="InterPro" id="IPR002110">
    <property type="entry name" value="Ankyrin_rpt"/>
</dbReference>
<evidence type="ECO:0000259" key="12">
    <source>
        <dbReference type="PROSITE" id="PS51083"/>
    </source>
</evidence>
<evidence type="ECO:0000256" key="4">
    <source>
        <dbReference type="ARBA" id="ARBA00022771"/>
    </source>
</evidence>
<comment type="caution">
    <text evidence="13">The sequence shown here is derived from an EMBL/GenBank/DDBJ whole genome shotgun (WGS) entry which is preliminary data.</text>
</comment>
<comment type="subcellular location">
    <subcellularLocation>
        <location evidence="1">Cell projection</location>
        <location evidence="1">Cilium</location>
    </subcellularLocation>
</comment>
<dbReference type="SUPFAM" id="SSF144232">
    <property type="entry name" value="HIT/MYND zinc finger-like"/>
    <property type="match status" value="1"/>
</dbReference>
<evidence type="ECO:0000313" key="13">
    <source>
        <dbReference type="EMBL" id="CAJ0598930.1"/>
    </source>
</evidence>
<dbReference type="EMBL" id="CATQJL010000223">
    <property type="protein sequence ID" value="CAJ0598930.1"/>
    <property type="molecule type" value="Genomic_DNA"/>
</dbReference>
<name>A0AA36GV48_CYLNA</name>
<feature type="repeat" description="ANK" evidence="9">
    <location>
        <begin position="36"/>
        <end position="68"/>
    </location>
</feature>
<dbReference type="InterPro" id="IPR052452">
    <property type="entry name" value="Ankyrin-MYND_dom_contain_2"/>
</dbReference>
<organism evidence="13 14">
    <name type="scientific">Cylicocyclus nassatus</name>
    <name type="common">Nematode worm</name>
    <dbReference type="NCBI Taxonomy" id="53992"/>
    <lineage>
        <taxon>Eukaryota</taxon>
        <taxon>Metazoa</taxon>
        <taxon>Ecdysozoa</taxon>
        <taxon>Nematoda</taxon>
        <taxon>Chromadorea</taxon>
        <taxon>Rhabditida</taxon>
        <taxon>Rhabditina</taxon>
        <taxon>Rhabditomorpha</taxon>
        <taxon>Strongyloidea</taxon>
        <taxon>Strongylidae</taxon>
        <taxon>Cylicocyclus</taxon>
    </lineage>
</organism>
<dbReference type="PROSITE" id="PS51083">
    <property type="entry name" value="ZF_HIT"/>
    <property type="match status" value="1"/>
</dbReference>
<keyword evidence="14" id="KW-1185">Reference proteome</keyword>
<evidence type="ECO:0000256" key="1">
    <source>
        <dbReference type="ARBA" id="ARBA00004138"/>
    </source>
</evidence>
<keyword evidence="2" id="KW-0479">Metal-binding</keyword>
<evidence type="ECO:0000256" key="3">
    <source>
        <dbReference type="ARBA" id="ARBA00022737"/>
    </source>
</evidence>
<proteinExistence type="predicted"/>
<dbReference type="Pfam" id="PF12796">
    <property type="entry name" value="Ank_2"/>
    <property type="match status" value="1"/>
</dbReference>
<evidence type="ECO:0000259" key="11">
    <source>
        <dbReference type="PROSITE" id="PS50865"/>
    </source>
</evidence>
<dbReference type="InterPro" id="IPR036770">
    <property type="entry name" value="Ankyrin_rpt-contain_sf"/>
</dbReference>
<dbReference type="PROSITE" id="PS50297">
    <property type="entry name" value="ANK_REP_REGION"/>
    <property type="match status" value="2"/>
</dbReference>
<keyword evidence="8" id="KW-0966">Cell projection</keyword>
<evidence type="ECO:0000256" key="10">
    <source>
        <dbReference type="PROSITE-ProRule" id="PRU00134"/>
    </source>
</evidence>
<sequence>MGGQEKELFDAIEAGDIEKATKLINSGIDINCHDATGMSPLSTAAYKGNFDIAKLCLEKGAEVNDKQHSQSYTPLMFAALAGKPDLCKLLLDHGAHSYSTNSIGKTASELAAFVGQHECVSIINNHVTLDEVERILCPKVGSEITEVYPEHLIVFIHKLCSWHQIHPVAIALELSSYPDALKYQKKILYVVDRIFEKQLRCKEGNEVMSLKLWIILFVLRDIYKYIADLVANGRNAHDACVIYAKHLLTWEPGEQVRKNLDLLLRNAMKAFPYHHSLLYETLIKAMSNTPFGQRPTAFEYIVQGLFGQRLLMASKFCATCGSCAAKKRCPKCKLCYCSVDCQKLDWPIHKLCCNSIREWNTVTDVRDTISLEDVQAAISEIDH</sequence>
<keyword evidence="6 9" id="KW-0040">ANK repeat</keyword>
<dbReference type="SMART" id="SM00248">
    <property type="entry name" value="ANK"/>
    <property type="match status" value="3"/>
</dbReference>
<keyword evidence="5" id="KW-0862">Zinc</keyword>
<evidence type="ECO:0000256" key="2">
    <source>
        <dbReference type="ARBA" id="ARBA00022723"/>
    </source>
</evidence>
<keyword evidence="7" id="KW-0969">Cilium</keyword>
<keyword evidence="4 10" id="KW-0863">Zinc-finger</keyword>
<feature type="repeat" description="ANK" evidence="9">
    <location>
        <begin position="70"/>
        <end position="102"/>
    </location>
</feature>
<evidence type="ECO:0000256" key="5">
    <source>
        <dbReference type="ARBA" id="ARBA00022833"/>
    </source>
</evidence>
<dbReference type="GO" id="GO:0008270">
    <property type="term" value="F:zinc ion binding"/>
    <property type="evidence" value="ECO:0007669"/>
    <property type="project" value="UniProtKB-UniRule"/>
</dbReference>
<dbReference type="Gene3D" id="6.10.140.2220">
    <property type="match status" value="1"/>
</dbReference>
<dbReference type="GO" id="GO:0005929">
    <property type="term" value="C:cilium"/>
    <property type="evidence" value="ECO:0007669"/>
    <property type="project" value="UniProtKB-SubCell"/>
</dbReference>
<feature type="domain" description="MYND-type" evidence="11">
    <location>
        <begin position="317"/>
        <end position="353"/>
    </location>
</feature>
<dbReference type="SUPFAM" id="SSF48403">
    <property type="entry name" value="Ankyrin repeat"/>
    <property type="match status" value="1"/>
</dbReference>
<dbReference type="Proteomes" id="UP001176961">
    <property type="component" value="Unassembled WGS sequence"/>
</dbReference>
<dbReference type="PANTHER" id="PTHR24150:SF8">
    <property type="entry name" value="ANKYRIN REPEAT AND MYND DOMAIN-CONTAINING PROTEIN 2"/>
    <property type="match status" value="1"/>
</dbReference>
<dbReference type="PROSITE" id="PS50865">
    <property type="entry name" value="ZF_MYND_2"/>
    <property type="match status" value="1"/>
</dbReference>
<protein>
    <submittedName>
        <fullName evidence="13">Uncharacterized protein</fullName>
    </submittedName>
</protein>
<dbReference type="PANTHER" id="PTHR24150">
    <property type="entry name" value="ANKYRIN REPEAT AND MYND DOMAIN-CONTAINING PROTEIN 2"/>
    <property type="match status" value="1"/>
</dbReference>
<evidence type="ECO:0000256" key="9">
    <source>
        <dbReference type="PROSITE-ProRule" id="PRU00023"/>
    </source>
</evidence>
<reference evidence="13" key="1">
    <citation type="submission" date="2023-07" db="EMBL/GenBank/DDBJ databases">
        <authorList>
            <consortium name="CYATHOMIX"/>
        </authorList>
    </citation>
    <scope>NUCLEOTIDE SEQUENCE</scope>
    <source>
        <strain evidence="13">N/A</strain>
    </source>
</reference>
<dbReference type="InterPro" id="IPR002893">
    <property type="entry name" value="Znf_MYND"/>
</dbReference>
<feature type="domain" description="HIT-type" evidence="12">
    <location>
        <begin position="317"/>
        <end position="352"/>
    </location>
</feature>
<dbReference type="InterPro" id="IPR007529">
    <property type="entry name" value="Znf_HIT"/>
</dbReference>
<evidence type="ECO:0000256" key="6">
    <source>
        <dbReference type="ARBA" id="ARBA00023043"/>
    </source>
</evidence>
<evidence type="ECO:0000256" key="7">
    <source>
        <dbReference type="ARBA" id="ARBA00023069"/>
    </source>
</evidence>
<evidence type="ECO:0000313" key="14">
    <source>
        <dbReference type="Proteomes" id="UP001176961"/>
    </source>
</evidence>
<keyword evidence="3" id="KW-0677">Repeat</keyword>
<dbReference type="AlphaFoldDB" id="A0AA36GV48"/>
<gene>
    <name evidence="13" type="ORF">CYNAS_LOCUS10913</name>
</gene>